<dbReference type="Proteomes" id="UP000535838">
    <property type="component" value="Unassembled WGS sequence"/>
</dbReference>
<evidence type="ECO:0000313" key="1">
    <source>
        <dbReference type="EMBL" id="MBB6633196.1"/>
    </source>
</evidence>
<proteinExistence type="predicted"/>
<sequence>MKPEQEQEFIRRRLEEELGDLRFLRGAEVLDRTHPRSWRAKLRALWNYELELPLIPIGASFAVLLAIFLVAQLQEETGKGETAGDMPRSGRQLVEAGGNTYWKDDYERAVEGVEIKDQS</sequence>
<dbReference type="RefSeq" id="WP_185118422.1">
    <property type="nucleotide sequence ID" value="NZ_JACJVQ010000003.1"/>
</dbReference>
<name>A0A841SRG4_9BACL</name>
<reference evidence="1 2" key="1">
    <citation type="submission" date="2020-08" db="EMBL/GenBank/DDBJ databases">
        <title>Cohnella phylogeny.</title>
        <authorList>
            <person name="Dunlap C."/>
        </authorList>
    </citation>
    <scope>NUCLEOTIDE SEQUENCE [LARGE SCALE GENOMIC DNA]</scope>
    <source>
        <strain evidence="1 2">DSM 25241</strain>
    </source>
</reference>
<protein>
    <submittedName>
        <fullName evidence="1">Uncharacterized protein</fullName>
    </submittedName>
</protein>
<organism evidence="1 2">
    <name type="scientific">Cohnella thailandensis</name>
    <dbReference type="NCBI Taxonomy" id="557557"/>
    <lineage>
        <taxon>Bacteria</taxon>
        <taxon>Bacillati</taxon>
        <taxon>Bacillota</taxon>
        <taxon>Bacilli</taxon>
        <taxon>Bacillales</taxon>
        <taxon>Paenibacillaceae</taxon>
        <taxon>Cohnella</taxon>
    </lineage>
</organism>
<accession>A0A841SRG4</accession>
<gene>
    <name evidence="1" type="ORF">H7B67_03585</name>
</gene>
<comment type="caution">
    <text evidence="1">The sequence shown here is derived from an EMBL/GenBank/DDBJ whole genome shotgun (WGS) entry which is preliminary data.</text>
</comment>
<evidence type="ECO:0000313" key="2">
    <source>
        <dbReference type="Proteomes" id="UP000535838"/>
    </source>
</evidence>
<dbReference type="AlphaFoldDB" id="A0A841SRG4"/>
<keyword evidence="2" id="KW-1185">Reference proteome</keyword>
<dbReference type="EMBL" id="JACJVQ010000003">
    <property type="protein sequence ID" value="MBB6633196.1"/>
    <property type="molecule type" value="Genomic_DNA"/>
</dbReference>